<evidence type="ECO:0000313" key="1">
    <source>
        <dbReference type="EMBL" id="KAG5667414.1"/>
    </source>
</evidence>
<dbReference type="EMBL" id="JADBJN010000004">
    <property type="protein sequence ID" value="KAG5667414.1"/>
    <property type="molecule type" value="Genomic_DNA"/>
</dbReference>
<dbReference type="AlphaFoldDB" id="A0A9J6BCX4"/>
<sequence>MLMSPDSSSSEVDPRPITTINHTPIQMIQVPECTQSHGGVVLKLQHHHQPIQQQQQQQHHVIHVDYSKKINDGGLTKINNHHPTVFHQKPTNPMVQQQQQQKTDEELNLEFDGTNVLCRVCGDKASGFHYGK</sequence>
<reference evidence="1" key="1">
    <citation type="submission" date="2021-03" db="EMBL/GenBank/DDBJ databases">
        <title>Chromosome level genome of the anhydrobiotic midge Polypedilum vanderplanki.</title>
        <authorList>
            <person name="Yoshida Y."/>
            <person name="Kikawada T."/>
            <person name="Gusev O."/>
        </authorList>
    </citation>
    <scope>NUCLEOTIDE SEQUENCE</scope>
    <source>
        <strain evidence="1">NIAS01</strain>
        <tissue evidence="1">Whole body or cell culture</tissue>
    </source>
</reference>
<gene>
    <name evidence="1" type="ORF">PVAND_015395</name>
</gene>
<dbReference type="Proteomes" id="UP001107558">
    <property type="component" value="Chromosome 4"/>
</dbReference>
<keyword evidence="2" id="KW-1185">Reference proteome</keyword>
<organism evidence="1 2">
    <name type="scientific">Polypedilum vanderplanki</name>
    <name type="common">Sleeping chironomid midge</name>
    <dbReference type="NCBI Taxonomy" id="319348"/>
    <lineage>
        <taxon>Eukaryota</taxon>
        <taxon>Metazoa</taxon>
        <taxon>Ecdysozoa</taxon>
        <taxon>Arthropoda</taxon>
        <taxon>Hexapoda</taxon>
        <taxon>Insecta</taxon>
        <taxon>Pterygota</taxon>
        <taxon>Neoptera</taxon>
        <taxon>Endopterygota</taxon>
        <taxon>Diptera</taxon>
        <taxon>Nematocera</taxon>
        <taxon>Chironomoidea</taxon>
        <taxon>Chironomidae</taxon>
        <taxon>Chironominae</taxon>
        <taxon>Polypedilum</taxon>
        <taxon>Polypedilum</taxon>
    </lineage>
</organism>
<protein>
    <submittedName>
        <fullName evidence="1">Uncharacterized protein</fullName>
    </submittedName>
</protein>
<evidence type="ECO:0000313" key="2">
    <source>
        <dbReference type="Proteomes" id="UP001107558"/>
    </source>
</evidence>
<comment type="caution">
    <text evidence="1">The sequence shown here is derived from an EMBL/GenBank/DDBJ whole genome shotgun (WGS) entry which is preliminary data.</text>
</comment>
<name>A0A9J6BCX4_POLVA</name>
<accession>A0A9J6BCX4</accession>
<dbReference type="OrthoDB" id="7790930at2759"/>
<proteinExistence type="predicted"/>